<dbReference type="HAMAP" id="MF_01337_B">
    <property type="entry name" value="Ribosomal_uL18_B"/>
    <property type="match status" value="1"/>
</dbReference>
<evidence type="ECO:0000256" key="7">
    <source>
        <dbReference type="HAMAP-Rule" id="MF_01337"/>
    </source>
</evidence>
<dbReference type="EMBL" id="LR215043">
    <property type="protein sequence ID" value="VEU78031.1"/>
    <property type="molecule type" value="Genomic_DNA"/>
</dbReference>
<comment type="subunit">
    <text evidence="7">Part of the 50S ribosomal subunit; part of the 5S rRNA/L5/L18/L25 subcomplex. Contacts the 5S and 23S rRNAs.</text>
</comment>
<dbReference type="InterPro" id="IPR057268">
    <property type="entry name" value="Ribosomal_L18"/>
</dbReference>
<dbReference type="PANTHER" id="PTHR12899:SF3">
    <property type="entry name" value="LARGE RIBOSOMAL SUBUNIT PROTEIN UL18M"/>
    <property type="match status" value="1"/>
</dbReference>
<dbReference type="PANTHER" id="PTHR12899">
    <property type="entry name" value="39S RIBOSOMAL PROTEIN L18, MITOCHONDRIAL"/>
    <property type="match status" value="1"/>
</dbReference>
<evidence type="ECO:0000256" key="1">
    <source>
        <dbReference type="ARBA" id="ARBA00007116"/>
    </source>
</evidence>
<dbReference type="AlphaFoldDB" id="A0A449BA16"/>
<protein>
    <recommendedName>
        <fullName evidence="6 7">Large ribosomal subunit protein uL18</fullName>
    </recommendedName>
</protein>
<name>A0A449BA16_9BACT</name>
<dbReference type="KEGG" id="mcob:NCTC10184_00250"/>
<accession>A0A449BA16</accession>
<comment type="similarity">
    <text evidence="1 7">Belongs to the universal ribosomal protein uL18 family.</text>
</comment>
<sequence>MAQLSRNQARKVKHLRERQTIRGTATKPRLAVFKSHQNFYAQLIDDVAGHTLAAVSTLEKGKYHGNIASAAAAGEKMAALITKLNITELVFDRGGYIYHGKVKAFAEAVRAHAKGVKF</sequence>
<evidence type="ECO:0000256" key="2">
    <source>
        <dbReference type="ARBA" id="ARBA00022730"/>
    </source>
</evidence>
<reference evidence="8 9" key="1">
    <citation type="submission" date="2019-01" db="EMBL/GenBank/DDBJ databases">
        <authorList>
            <consortium name="Pathogen Informatics"/>
        </authorList>
    </citation>
    <scope>NUCLEOTIDE SEQUENCE [LARGE SCALE GENOMIC DNA]</scope>
    <source>
        <strain evidence="8 9">NCTC10184</strain>
    </source>
</reference>
<proteinExistence type="inferred from homology"/>
<evidence type="ECO:0000256" key="3">
    <source>
        <dbReference type="ARBA" id="ARBA00022884"/>
    </source>
</evidence>
<comment type="function">
    <text evidence="7">This is one of the proteins that bind and probably mediate the attachment of the 5S RNA into the large ribosomal subunit, where it forms part of the central protuberance.</text>
</comment>
<dbReference type="NCBIfam" id="TIGR00060">
    <property type="entry name" value="L18_bact"/>
    <property type="match status" value="1"/>
</dbReference>
<keyword evidence="5 7" id="KW-0687">Ribonucleoprotein</keyword>
<gene>
    <name evidence="7 8" type="primary">rplR</name>
    <name evidence="8" type="ORF">NCTC10184_00250</name>
</gene>
<evidence type="ECO:0000313" key="9">
    <source>
        <dbReference type="Proteomes" id="UP000290876"/>
    </source>
</evidence>
<dbReference type="InterPro" id="IPR005484">
    <property type="entry name" value="Ribosomal_uL18_bac/plant/anim"/>
</dbReference>
<dbReference type="Gene3D" id="3.30.420.100">
    <property type="match status" value="1"/>
</dbReference>
<evidence type="ECO:0000313" key="8">
    <source>
        <dbReference type="EMBL" id="VEU78031.1"/>
    </source>
</evidence>
<dbReference type="GO" id="GO:1990904">
    <property type="term" value="C:ribonucleoprotein complex"/>
    <property type="evidence" value="ECO:0007669"/>
    <property type="project" value="UniProtKB-KW"/>
</dbReference>
<dbReference type="GO" id="GO:0005737">
    <property type="term" value="C:cytoplasm"/>
    <property type="evidence" value="ECO:0007669"/>
    <property type="project" value="UniProtKB-ARBA"/>
</dbReference>
<keyword evidence="4 7" id="KW-0689">Ribosomal protein</keyword>
<dbReference type="GO" id="GO:0005840">
    <property type="term" value="C:ribosome"/>
    <property type="evidence" value="ECO:0007669"/>
    <property type="project" value="UniProtKB-KW"/>
</dbReference>
<evidence type="ECO:0000256" key="4">
    <source>
        <dbReference type="ARBA" id="ARBA00022980"/>
    </source>
</evidence>
<dbReference type="CDD" id="cd00432">
    <property type="entry name" value="Ribosomal_L18_L5e"/>
    <property type="match status" value="1"/>
</dbReference>
<dbReference type="GO" id="GO:0006412">
    <property type="term" value="P:translation"/>
    <property type="evidence" value="ECO:0007669"/>
    <property type="project" value="UniProtKB-UniRule"/>
</dbReference>
<dbReference type="OrthoDB" id="9810939at2"/>
<dbReference type="GO" id="GO:0008097">
    <property type="term" value="F:5S rRNA binding"/>
    <property type="evidence" value="ECO:0007669"/>
    <property type="project" value="TreeGrafter"/>
</dbReference>
<dbReference type="Proteomes" id="UP000290876">
    <property type="component" value="Chromosome"/>
</dbReference>
<evidence type="ECO:0000256" key="5">
    <source>
        <dbReference type="ARBA" id="ARBA00023274"/>
    </source>
</evidence>
<dbReference type="Pfam" id="PF00861">
    <property type="entry name" value="Ribosomal_L18p"/>
    <property type="match status" value="1"/>
</dbReference>
<keyword evidence="3 7" id="KW-0694">RNA-binding</keyword>
<keyword evidence="9" id="KW-1185">Reference proteome</keyword>
<evidence type="ECO:0000256" key="6">
    <source>
        <dbReference type="ARBA" id="ARBA00035197"/>
    </source>
</evidence>
<dbReference type="SUPFAM" id="SSF53137">
    <property type="entry name" value="Translational machinery components"/>
    <property type="match status" value="1"/>
</dbReference>
<keyword evidence="2 7" id="KW-0699">rRNA-binding</keyword>
<dbReference type="InterPro" id="IPR004389">
    <property type="entry name" value="Ribosomal_uL18_bac-type"/>
</dbReference>
<dbReference type="GO" id="GO:0003735">
    <property type="term" value="F:structural constituent of ribosome"/>
    <property type="evidence" value="ECO:0007669"/>
    <property type="project" value="InterPro"/>
</dbReference>
<dbReference type="RefSeq" id="WP_129622882.1">
    <property type="nucleotide sequence ID" value="NZ_LR215043.1"/>
</dbReference>
<organism evidence="8 9">
    <name type="scientific">Mycoplasmopsis columbinasalis</name>
    <dbReference type="NCBI Taxonomy" id="114880"/>
    <lineage>
        <taxon>Bacteria</taxon>
        <taxon>Bacillati</taxon>
        <taxon>Mycoplasmatota</taxon>
        <taxon>Mycoplasmoidales</taxon>
        <taxon>Metamycoplasmataceae</taxon>
        <taxon>Mycoplasmopsis</taxon>
    </lineage>
</organism>